<feature type="domain" description="YcxB-like C-terminal" evidence="2">
    <location>
        <begin position="102"/>
        <end position="162"/>
    </location>
</feature>
<dbReference type="Pfam" id="PF14317">
    <property type="entry name" value="YcxB"/>
    <property type="match status" value="1"/>
</dbReference>
<dbReference type="OrthoDB" id="2866610at2"/>
<keyword evidence="1" id="KW-0812">Transmembrane</keyword>
<gene>
    <name evidence="3" type="ORF">SAMN04488102_11911</name>
</gene>
<keyword evidence="4" id="KW-1185">Reference proteome</keyword>
<sequence>MTTEEIIQISGKLTLEDFIKYNHYHLGKLLKVYFVLCFIVLFFVFQIPMSGDIILIILISGIPSLLLSSLLYYFAKRTRRHFAVREYKSDQLIKLTISYTFKQEGVTQVVRKSQNQYEWTDFLKAREHKEMYLLYLSKNKAMVLPKRFFQTEDQMRRFKSLIVQNLSQTELEND</sequence>
<evidence type="ECO:0000259" key="2">
    <source>
        <dbReference type="Pfam" id="PF14317"/>
    </source>
</evidence>
<dbReference type="Proteomes" id="UP000199612">
    <property type="component" value="Unassembled WGS sequence"/>
</dbReference>
<evidence type="ECO:0000256" key="1">
    <source>
        <dbReference type="SAM" id="Phobius"/>
    </source>
</evidence>
<dbReference type="AlphaFoldDB" id="A0A1I1L874"/>
<evidence type="ECO:0000313" key="4">
    <source>
        <dbReference type="Proteomes" id="UP000199612"/>
    </source>
</evidence>
<keyword evidence="1" id="KW-0472">Membrane</keyword>
<keyword evidence="1" id="KW-1133">Transmembrane helix</keyword>
<protein>
    <submittedName>
        <fullName evidence="3">YcxB-like protein</fullName>
    </submittedName>
</protein>
<feature type="transmembrane region" description="Helical" evidence="1">
    <location>
        <begin position="53"/>
        <end position="75"/>
    </location>
</feature>
<dbReference type="InterPro" id="IPR025588">
    <property type="entry name" value="YcxB-like_C"/>
</dbReference>
<accession>A0A1I1L874</accession>
<dbReference type="RefSeq" id="WP_091531627.1">
    <property type="nucleotide sequence ID" value="NZ_FOLT01000019.1"/>
</dbReference>
<evidence type="ECO:0000313" key="3">
    <source>
        <dbReference type="EMBL" id="SFC69199.1"/>
    </source>
</evidence>
<reference evidence="4" key="1">
    <citation type="submission" date="2016-10" db="EMBL/GenBank/DDBJ databases">
        <authorList>
            <person name="Varghese N."/>
            <person name="Submissions S."/>
        </authorList>
    </citation>
    <scope>NUCLEOTIDE SEQUENCE [LARGE SCALE GENOMIC DNA]</scope>
    <source>
        <strain evidence="4">DSM 23664</strain>
    </source>
</reference>
<dbReference type="STRING" id="753702.SAMN04488102_11911"/>
<organism evidence="3 4">
    <name type="scientific">Alkalibacterium subtropicum</name>
    <dbReference type="NCBI Taxonomy" id="753702"/>
    <lineage>
        <taxon>Bacteria</taxon>
        <taxon>Bacillati</taxon>
        <taxon>Bacillota</taxon>
        <taxon>Bacilli</taxon>
        <taxon>Lactobacillales</taxon>
        <taxon>Carnobacteriaceae</taxon>
        <taxon>Alkalibacterium</taxon>
    </lineage>
</organism>
<name>A0A1I1L874_9LACT</name>
<dbReference type="EMBL" id="FOLT01000019">
    <property type="protein sequence ID" value="SFC69199.1"/>
    <property type="molecule type" value="Genomic_DNA"/>
</dbReference>
<proteinExistence type="predicted"/>
<feature type="transmembrane region" description="Helical" evidence="1">
    <location>
        <begin position="29"/>
        <end position="47"/>
    </location>
</feature>